<evidence type="ECO:0000313" key="7">
    <source>
        <dbReference type="EMBL" id="CAG6598370.1"/>
    </source>
</evidence>
<dbReference type="PRINTS" id="PR00891">
    <property type="entry name" value="RABGDIREP"/>
</dbReference>
<evidence type="ECO:0000256" key="1">
    <source>
        <dbReference type="ARBA" id="ARBA00004496"/>
    </source>
</evidence>
<dbReference type="GO" id="GO:0005096">
    <property type="term" value="F:GTPase activator activity"/>
    <property type="evidence" value="ECO:0007669"/>
    <property type="project" value="UniProtKB-UniRule"/>
</dbReference>
<accession>A0A8D8KT10</accession>
<dbReference type="InterPro" id="IPR001738">
    <property type="entry name" value="Rab_escort"/>
</dbReference>
<comment type="similarity">
    <text evidence="2 5">Belongs to the Rab GDI family.</text>
</comment>
<dbReference type="EMBL" id="HBUE01234059">
    <property type="protein sequence ID" value="CAG6546197.1"/>
    <property type="molecule type" value="Transcribed_RNA"/>
</dbReference>
<comment type="subcellular location">
    <subcellularLocation>
        <location evidence="1 5">Cytoplasm</location>
    </subcellularLocation>
</comment>
<dbReference type="PANTHER" id="PTHR11787">
    <property type="entry name" value="RAB GDP-DISSOCIATION INHIBITOR"/>
    <property type="match status" value="1"/>
</dbReference>
<dbReference type="FunFam" id="1.10.405.10:FF:000003">
    <property type="entry name" value="Rab proteins geranylgeranyltransferase component A"/>
    <property type="match status" value="1"/>
</dbReference>
<proteinExistence type="inferred from homology"/>
<dbReference type="Gene3D" id="3.50.50.60">
    <property type="entry name" value="FAD/NAD(P)-binding domain"/>
    <property type="match status" value="1"/>
</dbReference>
<evidence type="ECO:0000256" key="5">
    <source>
        <dbReference type="PIRNR" id="PIRNR016550"/>
    </source>
</evidence>
<dbReference type="PIRSF" id="PIRSF016550">
    <property type="entry name" value="Rab_ger_ger_transf_A_euk"/>
    <property type="match status" value="1"/>
</dbReference>
<comment type="function">
    <text evidence="5">Substrate-binding subunit (component A) of the Rab geranylgeranyltransferase (GGTase) complex. Binds unprenylated Rab proteins and presents the substrate peptide to the catalytic component B. The component A is thought to be regenerated by transferring its prenylated Rab back to the donor membrane.</text>
</comment>
<reference evidence="7" key="1">
    <citation type="submission" date="2021-05" db="EMBL/GenBank/DDBJ databases">
        <authorList>
            <person name="Alioto T."/>
            <person name="Alioto T."/>
            <person name="Gomez Garrido J."/>
        </authorList>
    </citation>
    <scope>NUCLEOTIDE SEQUENCE</scope>
</reference>
<keyword evidence="3 5" id="KW-0343">GTPase activation</keyword>
<dbReference type="GO" id="GO:0007264">
    <property type="term" value="P:small GTPase-mediated signal transduction"/>
    <property type="evidence" value="ECO:0007669"/>
    <property type="project" value="UniProtKB-UniRule"/>
</dbReference>
<dbReference type="SUPFAM" id="SSF54373">
    <property type="entry name" value="FAD-linked reductases, C-terminal domain"/>
    <property type="match status" value="1"/>
</dbReference>
<dbReference type="AlphaFoldDB" id="A0A8D8KT10"/>
<dbReference type="Gene3D" id="3.30.519.10">
    <property type="entry name" value="Guanine Nucleotide Dissociation Inhibitor, domain 2"/>
    <property type="match status" value="1"/>
</dbReference>
<keyword evidence="7" id="KW-0808">Transferase</keyword>
<feature type="compositionally biased region" description="Basic and acidic residues" evidence="6">
    <location>
        <begin position="596"/>
        <end position="613"/>
    </location>
</feature>
<dbReference type="GO" id="GO:0005092">
    <property type="term" value="F:GDP-dissociation inhibitor activity"/>
    <property type="evidence" value="ECO:0007669"/>
    <property type="project" value="InterPro"/>
</dbReference>
<dbReference type="EMBL" id="HBUE01234058">
    <property type="protein sequence ID" value="CAG6546195.1"/>
    <property type="molecule type" value="Transcribed_RNA"/>
</dbReference>
<dbReference type="GO" id="GO:0006886">
    <property type="term" value="P:intracellular protein transport"/>
    <property type="evidence" value="ECO:0007669"/>
    <property type="project" value="InterPro"/>
</dbReference>
<dbReference type="Gene3D" id="1.10.405.10">
    <property type="entry name" value="Guanine Nucleotide Dissociation Inhibitor, domain 1"/>
    <property type="match status" value="1"/>
</dbReference>
<dbReference type="GO" id="GO:0016192">
    <property type="term" value="P:vesicle-mediated transport"/>
    <property type="evidence" value="ECO:0007669"/>
    <property type="project" value="TreeGrafter"/>
</dbReference>
<dbReference type="EMBL" id="HBUE01340939">
    <property type="protein sequence ID" value="CAG6598370.1"/>
    <property type="molecule type" value="Transcribed_RNA"/>
</dbReference>
<dbReference type="SUPFAM" id="SSF51905">
    <property type="entry name" value="FAD/NAD(P)-binding domain"/>
    <property type="match status" value="1"/>
</dbReference>
<name>A0A8D8KT10_CULPI</name>
<feature type="compositionally biased region" description="Low complexity" evidence="6">
    <location>
        <begin position="542"/>
        <end position="555"/>
    </location>
</feature>
<feature type="compositionally biased region" description="Basic and acidic residues" evidence="6">
    <location>
        <begin position="558"/>
        <end position="573"/>
    </location>
</feature>
<dbReference type="GO" id="GO:0005968">
    <property type="term" value="C:Rab-protein geranylgeranyltransferase complex"/>
    <property type="evidence" value="ECO:0007669"/>
    <property type="project" value="UniProtKB-UniRule"/>
</dbReference>
<evidence type="ECO:0000256" key="2">
    <source>
        <dbReference type="ARBA" id="ARBA00005593"/>
    </source>
</evidence>
<feature type="region of interest" description="Disordered" evidence="6">
    <location>
        <begin position="539"/>
        <end position="613"/>
    </location>
</feature>
<dbReference type="GO" id="GO:0016740">
    <property type="term" value="F:transferase activity"/>
    <property type="evidence" value="ECO:0007669"/>
    <property type="project" value="UniProtKB-KW"/>
</dbReference>
<dbReference type="GO" id="GO:0005829">
    <property type="term" value="C:cytosol"/>
    <property type="evidence" value="ECO:0007669"/>
    <property type="project" value="TreeGrafter"/>
</dbReference>
<dbReference type="InterPro" id="IPR018203">
    <property type="entry name" value="GDP_dissociation_inhibitor"/>
</dbReference>
<evidence type="ECO:0000256" key="4">
    <source>
        <dbReference type="ARBA" id="ARBA00022490"/>
    </source>
</evidence>
<dbReference type="GO" id="GO:0005634">
    <property type="term" value="C:nucleus"/>
    <property type="evidence" value="ECO:0007669"/>
    <property type="project" value="TreeGrafter"/>
</dbReference>
<feature type="compositionally biased region" description="Low complexity" evidence="6">
    <location>
        <begin position="574"/>
        <end position="590"/>
    </location>
</feature>
<keyword evidence="4 5" id="KW-0963">Cytoplasm</keyword>
<evidence type="ECO:0000256" key="6">
    <source>
        <dbReference type="SAM" id="MobiDB-lite"/>
    </source>
</evidence>
<dbReference type="PANTHER" id="PTHR11787:SF4">
    <property type="entry name" value="CHM, RAB ESCORT PROTEIN 1"/>
    <property type="match status" value="1"/>
</dbReference>
<dbReference type="Pfam" id="PF00996">
    <property type="entry name" value="GDI"/>
    <property type="match status" value="2"/>
</dbReference>
<protein>
    <recommendedName>
        <fullName evidence="5">Rab proteins geranylgeranyltransferase component A</fullName>
    </recommendedName>
</protein>
<sequence length="613" mass="67457">MDEDLPTEFDLIVVGTGLSESIVAAAASRIGKTVLHLDSNEYYGGFWSSFNLEALRKYAGECRDRITPGACEKVEEGFLPLGRATFVENVAEEWFPFEEGVEVDGWNREKILKEFRRFNVDLAPKLLYSRGSMVELLISSNICRYAEFRAVDRVATIWNGRIMTVPCSRSDVFTSRDVNVVEKRLLMKFLQSCASFESDGSGTDEHRLEDIEGKTFLEYLKSHKLTPNLIHYLLYTIAMGNDRTSCREGLEGVKKFLLSLGRYGNSPFLFPMYGCGEIPQCFCRLCAVFGGIYCLSKSIEGITLKHSDGERSFQSLRCGKQTIEAKSIVIGQGYVSAGVFAEEPDQQDANHKGCGKMARGVFLVNVPLGGASQNTGGGGVSLMKLPPVEGHEDGATIIQLAHFSGTCPKEIYLIHITARAISDDPQADLAPYVTQILSREAPQPAPSPAEGEIFESTQENTVSTILYQLYFTIPACVSCTHGRPSNLPRGLHLACGPLPELDYDESIARAQAIFKDIYPEEEFLPRAPDPEQIIIGDEEDQQQQPEQAQEAPSAEKATTGEKVESGRECRESESSSSVPVTPSSSVGVPQAEDDAQEAKEDAVEKAEECVEQK</sequence>
<dbReference type="EMBL" id="HBUE01340940">
    <property type="protein sequence ID" value="CAG6598372.1"/>
    <property type="molecule type" value="Transcribed_RNA"/>
</dbReference>
<dbReference type="InterPro" id="IPR036188">
    <property type="entry name" value="FAD/NAD-bd_sf"/>
</dbReference>
<organism evidence="7">
    <name type="scientific">Culex pipiens</name>
    <name type="common">House mosquito</name>
    <dbReference type="NCBI Taxonomy" id="7175"/>
    <lineage>
        <taxon>Eukaryota</taxon>
        <taxon>Metazoa</taxon>
        <taxon>Ecdysozoa</taxon>
        <taxon>Arthropoda</taxon>
        <taxon>Hexapoda</taxon>
        <taxon>Insecta</taxon>
        <taxon>Pterygota</taxon>
        <taxon>Neoptera</taxon>
        <taxon>Endopterygota</taxon>
        <taxon>Diptera</taxon>
        <taxon>Nematocera</taxon>
        <taxon>Culicoidea</taxon>
        <taxon>Culicidae</taxon>
        <taxon>Culicinae</taxon>
        <taxon>Culicini</taxon>
        <taxon>Culex</taxon>
        <taxon>Culex</taxon>
    </lineage>
</organism>
<evidence type="ECO:0000256" key="3">
    <source>
        <dbReference type="ARBA" id="ARBA00022468"/>
    </source>
</evidence>